<proteinExistence type="predicted"/>
<reference evidence="1 2" key="1">
    <citation type="submission" date="2023-01" db="EMBL/GenBank/DDBJ databases">
        <title>Novel species of the genus Vogesella isolated from rivers.</title>
        <authorList>
            <person name="Lu H."/>
        </authorList>
    </citation>
    <scope>NUCLEOTIDE SEQUENCE [LARGE SCALE GENOMIC DNA]</scope>
    <source>
        <strain evidence="1 2">SH7W</strain>
    </source>
</reference>
<comment type="caution">
    <text evidence="1">The sequence shown here is derived from an EMBL/GenBank/DDBJ whole genome shotgun (WGS) entry which is preliminary data.</text>
</comment>
<accession>A0ABT5I8N6</accession>
<dbReference type="Pfam" id="PF14454">
    <property type="entry name" value="Prok_Ub"/>
    <property type="match status" value="1"/>
</dbReference>
<dbReference type="RefSeq" id="WP_272804140.1">
    <property type="nucleotide sequence ID" value="NZ_JAQQKY010000016.1"/>
</dbReference>
<name>A0ABT5I8N6_VOGIN</name>
<keyword evidence="2" id="KW-1185">Reference proteome</keyword>
<dbReference type="InterPro" id="IPR022289">
    <property type="entry name" value="PRTRC_protein-C"/>
</dbReference>
<gene>
    <name evidence="1" type="ORF">PQU93_17480</name>
</gene>
<dbReference type="NCBIfam" id="TIGR03738">
    <property type="entry name" value="PRTRC_C"/>
    <property type="match status" value="1"/>
</dbReference>
<dbReference type="InterPro" id="IPR032866">
    <property type="entry name" value="Prok_Ub"/>
</dbReference>
<evidence type="ECO:0000313" key="1">
    <source>
        <dbReference type="EMBL" id="MDC7692556.1"/>
    </source>
</evidence>
<protein>
    <submittedName>
        <fullName evidence="1">PRTRC system protein C</fullName>
    </submittedName>
</protein>
<evidence type="ECO:0000313" key="2">
    <source>
        <dbReference type="Proteomes" id="UP001221566"/>
    </source>
</evidence>
<sequence length="68" mass="7158">MIKATNAVRVFKYGSVSLPDPMPSGSPEQVKQLLCAAYPELASAGIEGPSVKGNKLVYTFMRAVGTKG</sequence>
<organism evidence="1 2">
    <name type="scientific">Vogesella indigofera</name>
    <name type="common">Pseudomonas indigofera</name>
    <dbReference type="NCBI Taxonomy" id="45465"/>
    <lineage>
        <taxon>Bacteria</taxon>
        <taxon>Pseudomonadati</taxon>
        <taxon>Pseudomonadota</taxon>
        <taxon>Betaproteobacteria</taxon>
        <taxon>Neisseriales</taxon>
        <taxon>Chromobacteriaceae</taxon>
        <taxon>Vogesella</taxon>
    </lineage>
</organism>
<dbReference type="EMBL" id="JAQQKY010000016">
    <property type="protein sequence ID" value="MDC7692556.1"/>
    <property type="molecule type" value="Genomic_DNA"/>
</dbReference>
<dbReference type="Proteomes" id="UP001221566">
    <property type="component" value="Unassembled WGS sequence"/>
</dbReference>